<feature type="transmembrane region" description="Helical" evidence="5">
    <location>
        <begin position="1165"/>
        <end position="1187"/>
    </location>
</feature>
<dbReference type="InterPro" id="IPR036737">
    <property type="entry name" value="OmpA-like_sf"/>
</dbReference>
<proteinExistence type="predicted"/>
<evidence type="ECO:0000256" key="1">
    <source>
        <dbReference type="ARBA" id="ARBA00004442"/>
    </source>
</evidence>
<evidence type="ECO:0000313" key="8">
    <source>
        <dbReference type="Proteomes" id="UP000000442"/>
    </source>
</evidence>
<dbReference type="HOGENOM" id="CLU_261062_0_0_7"/>
<dbReference type="Pfam" id="PF00691">
    <property type="entry name" value="OmpA"/>
    <property type="match status" value="1"/>
</dbReference>
<protein>
    <submittedName>
        <fullName evidence="7">Hypothetical outer membrane protein</fullName>
    </submittedName>
</protein>
<comment type="subcellular location">
    <subcellularLocation>
        <location evidence="1">Cell outer membrane</location>
    </subcellularLocation>
</comment>
<dbReference type="PANTHER" id="PTHR30329">
    <property type="entry name" value="STATOR ELEMENT OF FLAGELLAR MOTOR COMPLEX"/>
    <property type="match status" value="1"/>
</dbReference>
<dbReference type="SUPFAM" id="SSF103088">
    <property type="entry name" value="OmpA-like"/>
    <property type="match status" value="1"/>
</dbReference>
<dbReference type="InterPro" id="IPR006664">
    <property type="entry name" value="OMP_bac"/>
</dbReference>
<dbReference type="OrthoDB" id="4312432at2"/>
<dbReference type="KEGG" id="dat:HRM2_46060"/>
<evidence type="ECO:0000259" key="6">
    <source>
        <dbReference type="PROSITE" id="PS51123"/>
    </source>
</evidence>
<dbReference type="PANTHER" id="PTHR30329:SF21">
    <property type="entry name" value="LIPOPROTEIN YIAD-RELATED"/>
    <property type="match status" value="1"/>
</dbReference>
<evidence type="ECO:0000256" key="5">
    <source>
        <dbReference type="SAM" id="Phobius"/>
    </source>
</evidence>
<evidence type="ECO:0000256" key="3">
    <source>
        <dbReference type="ARBA" id="ARBA00023237"/>
    </source>
</evidence>
<keyword evidence="8" id="KW-1185">Reference proteome</keyword>
<sequence>MIKKNNIVSDKHISIKEIKSIRTLKGLDEMQLKSLEATGIQTVLDLATSVIFRTATTLLRLSQNPQSDASNIAFLLDPNYTNRPLNDCMQWPVSSIKGVGKVQQEAMEKAGMLTVADLAQFPGYHEATKILGYYRRDEDPDTVFFEPPSAPQSLLPDIVGATDSSARFSHFVTERDIRDALILVDNQCGPISPVSRIFTENHCPLISLGYVSMLRQTWTNVGTSLGEVVHSLALAPGESRNIVTIDWKRTHLSVRDEKTKVTEQVNSVQVHKRALDEVVRTVAEEHQAGSTQTAAANAATAGSFVAAGAVVGGIGGGVAGAVTGLVAGNVANVAGGTPTIAGAGVGAAVGAGAGAIAGSVIGTGAVALGSIESDSSGNREIIGKNQQRITQATQQKSSAIRSLWSSIVLENQEAEQSHVVTTTVTNYNHMHALTVQYYEVMQHYCVTMSLDDIEPLLFLPFKPLSFGLEDIEQFWPILRDAVEDDFLVSRLDEAFGLDGFIVPPVTPFDPDAAISDRITLEIQDRDWNPSFPMEPKIIKKNGTRVALSIINSSIRTLRVNGQNVVQLRYRTYEDIQIADIEKVVVERLAAAVDSRITVRIRTKIKETINGELITAVTPFQSLGTKTIPSFSPGGKPAAEFNWRIADNLNDVFEDFKEMIREQQNALLQITTIVQRQPYFYTKVLLQSLEAGELIDVLSSLKLKINDSEIHLNDLVHVVPVGITANSMVFKMKNAAALVLQGKSDPFRDMKLYAKELATFLARQVNLFKTESEVFLPTSGLFAEAILGRSNSAEILDSSRFTDWADNPIPHTAPLIQPVDADQIRHVDQDVSPTLPPATINLVNPVSFPDPSLGKALDAIQNGNIFRDMSKSDQLVSVLGDLTQLSGRLGEASSKLTGDAATEALKSATQTAALVESLSKALLNSIPQDLKSASAKPPATASEKGAAANFFKDLIKSGNAPVSERELLESAARALGVPLSGDPLANPVTFAGTSGDFFPPSPGLGGFSPDGFSINDFLAGGDVREGLIFPDQSNRVDKILLSNFDINQSDLTEDHKMALDLLAKIMDNDLDIRILAFEGRASSTGDDENNITLSHNRAKTVKDYLSVKGVSDERLGLVNGYGSALSLSNTPNQENRIDRSVVISYQWKLAAVSEPQPSVDPSASRFWAISLSFSAGGGFVIGGSVFIGTLRNLTTNKIRAIYIFVGGLDGALGVPFNATGSADSTGEVSFTTRQPLTFESFDATLVSVFGYQVGIFAGVTQTRIRFPMIDSDEPGKTVTVDIPGVGIGQIQSASAIAQLGVLNVQDN</sequence>
<gene>
    <name evidence="7" type="ordered locus">HRM2_46060</name>
</gene>
<keyword evidence="3" id="KW-0998">Cell outer membrane</keyword>
<dbReference type="Proteomes" id="UP000000442">
    <property type="component" value="Chromosome"/>
</dbReference>
<dbReference type="RefSeq" id="WP_015906376.1">
    <property type="nucleotide sequence ID" value="NC_012108.1"/>
</dbReference>
<dbReference type="CDD" id="cd07185">
    <property type="entry name" value="OmpA_C-like"/>
    <property type="match status" value="1"/>
</dbReference>
<dbReference type="STRING" id="177437.HRM2_46060"/>
<keyword evidence="2 4" id="KW-0472">Membrane</keyword>
<dbReference type="eggNOG" id="COG2885">
    <property type="taxonomic scope" value="Bacteria"/>
</dbReference>
<name>C0QG83_DESAH</name>
<keyword evidence="5" id="KW-0812">Transmembrane</keyword>
<organism evidence="7 8">
    <name type="scientific">Desulforapulum autotrophicum (strain ATCC 43914 / DSM 3382 / VKM B-1955 / HRM2)</name>
    <name type="common">Desulfobacterium autotrophicum</name>
    <dbReference type="NCBI Taxonomy" id="177437"/>
    <lineage>
        <taxon>Bacteria</taxon>
        <taxon>Pseudomonadati</taxon>
        <taxon>Thermodesulfobacteriota</taxon>
        <taxon>Desulfobacteria</taxon>
        <taxon>Desulfobacterales</taxon>
        <taxon>Desulfobacteraceae</taxon>
        <taxon>Desulforapulum</taxon>
    </lineage>
</organism>
<dbReference type="InterPro" id="IPR050330">
    <property type="entry name" value="Bact_OuterMem_StrucFunc"/>
</dbReference>
<evidence type="ECO:0000256" key="4">
    <source>
        <dbReference type="PROSITE-ProRule" id="PRU00473"/>
    </source>
</evidence>
<feature type="transmembrane region" description="Helical" evidence="5">
    <location>
        <begin position="1239"/>
        <end position="1258"/>
    </location>
</feature>
<dbReference type="PRINTS" id="PR01021">
    <property type="entry name" value="OMPADOMAIN"/>
</dbReference>
<reference evidence="7 8" key="1">
    <citation type="journal article" date="2009" name="Environ. Microbiol.">
        <title>Genome sequence of Desulfobacterium autotrophicum HRM2, a marine sulfate reducer oxidizing organic carbon completely to carbon dioxide.</title>
        <authorList>
            <person name="Strittmatter A.W."/>
            <person name="Liesegang H."/>
            <person name="Rabus R."/>
            <person name="Decker I."/>
            <person name="Amann J."/>
            <person name="Andres S."/>
            <person name="Henne A."/>
            <person name="Fricke W.F."/>
            <person name="Martinez-Arias R."/>
            <person name="Bartels D."/>
            <person name="Goesmann A."/>
            <person name="Krause L."/>
            <person name="Puehler A."/>
            <person name="Klenk H.P."/>
            <person name="Richter M."/>
            <person name="Schuler M."/>
            <person name="Gloeckner F.O."/>
            <person name="Meyerdierks A."/>
            <person name="Gottschalk G."/>
            <person name="Amann R."/>
        </authorList>
    </citation>
    <scope>NUCLEOTIDE SEQUENCE [LARGE SCALE GENOMIC DNA]</scope>
    <source>
        <strain evidence="8">ATCC 43914 / DSM 3382 / HRM2</strain>
    </source>
</reference>
<feature type="transmembrane region" description="Helical" evidence="5">
    <location>
        <begin position="1199"/>
        <end position="1219"/>
    </location>
</feature>
<dbReference type="InterPro" id="IPR006665">
    <property type="entry name" value="OmpA-like"/>
</dbReference>
<dbReference type="Gene3D" id="3.30.1330.60">
    <property type="entry name" value="OmpA-like domain"/>
    <property type="match status" value="1"/>
</dbReference>
<evidence type="ECO:0000256" key="2">
    <source>
        <dbReference type="ARBA" id="ARBA00023136"/>
    </source>
</evidence>
<dbReference type="EMBL" id="CP001087">
    <property type="protein sequence ID" value="ACN17662.1"/>
    <property type="molecule type" value="Genomic_DNA"/>
</dbReference>
<dbReference type="PROSITE" id="PS51123">
    <property type="entry name" value="OMPA_2"/>
    <property type="match status" value="1"/>
</dbReference>
<dbReference type="GO" id="GO:0009279">
    <property type="term" value="C:cell outer membrane"/>
    <property type="evidence" value="ECO:0007669"/>
    <property type="project" value="UniProtKB-SubCell"/>
</dbReference>
<accession>C0QG83</accession>
<evidence type="ECO:0000313" key="7">
    <source>
        <dbReference type="EMBL" id="ACN17662.1"/>
    </source>
</evidence>
<keyword evidence="5" id="KW-1133">Transmembrane helix</keyword>
<feature type="domain" description="OmpA-like" evidence="6">
    <location>
        <begin position="1030"/>
        <end position="1148"/>
    </location>
</feature>